<name>A0A937HW33_9GAMM</name>
<keyword evidence="3" id="KW-0547">Nucleotide-binding</keyword>
<evidence type="ECO:0000256" key="4">
    <source>
        <dbReference type="ARBA" id="ARBA00022777"/>
    </source>
</evidence>
<evidence type="ECO:0000256" key="1">
    <source>
        <dbReference type="ARBA" id="ARBA00009156"/>
    </source>
</evidence>
<dbReference type="Pfam" id="PF00370">
    <property type="entry name" value="FGGY_N"/>
    <property type="match status" value="1"/>
</dbReference>
<organism evidence="9 10">
    <name type="scientific">SAR86 cluster bacterium</name>
    <dbReference type="NCBI Taxonomy" id="2030880"/>
    <lineage>
        <taxon>Bacteria</taxon>
        <taxon>Pseudomonadati</taxon>
        <taxon>Pseudomonadota</taxon>
        <taxon>Gammaproteobacteria</taxon>
        <taxon>SAR86 cluster</taxon>
    </lineage>
</organism>
<dbReference type="PANTHER" id="PTHR10196">
    <property type="entry name" value="SUGAR KINASE"/>
    <property type="match status" value="1"/>
</dbReference>
<comment type="similarity">
    <text evidence="1">Belongs to the FGGY kinase family.</text>
</comment>
<keyword evidence="4 9" id="KW-0418">Kinase</keyword>
<dbReference type="Proteomes" id="UP000744438">
    <property type="component" value="Unassembled WGS sequence"/>
</dbReference>
<evidence type="ECO:0000259" key="8">
    <source>
        <dbReference type="Pfam" id="PF02782"/>
    </source>
</evidence>
<proteinExistence type="inferred from homology"/>
<evidence type="ECO:0000256" key="5">
    <source>
        <dbReference type="ARBA" id="ARBA00022798"/>
    </source>
</evidence>
<dbReference type="EMBL" id="JADHQC010000006">
    <property type="protein sequence ID" value="MBL6811630.1"/>
    <property type="molecule type" value="Genomic_DNA"/>
</dbReference>
<evidence type="ECO:0000256" key="2">
    <source>
        <dbReference type="ARBA" id="ARBA00022679"/>
    </source>
</evidence>
<reference evidence="9" key="1">
    <citation type="submission" date="2020-10" db="EMBL/GenBank/DDBJ databases">
        <title>Microbiome of the Black Sea water column analyzed by genome centric metagenomics.</title>
        <authorList>
            <person name="Cabello-Yeves P.J."/>
            <person name="Callieri C."/>
            <person name="Picazo A."/>
            <person name="Mehrshad M."/>
            <person name="Haro-Moreno J.M."/>
            <person name="Roda-Garcia J."/>
            <person name="Dzembekova N."/>
            <person name="Slabakova V."/>
            <person name="Slabakova N."/>
            <person name="Moncheva S."/>
            <person name="Rodriguez-Valera F."/>
        </authorList>
    </citation>
    <scope>NUCLEOTIDE SEQUENCE</scope>
    <source>
        <strain evidence="9">BS307-5m-G49</strain>
    </source>
</reference>
<dbReference type="InterPro" id="IPR018484">
    <property type="entry name" value="FGGY_N"/>
</dbReference>
<dbReference type="GO" id="GO:0004370">
    <property type="term" value="F:glycerol kinase activity"/>
    <property type="evidence" value="ECO:0007669"/>
    <property type="project" value="UniProtKB-EC"/>
</dbReference>
<dbReference type="InterPro" id="IPR018485">
    <property type="entry name" value="FGGY_C"/>
</dbReference>
<protein>
    <submittedName>
        <fullName evidence="9">Glycerol kinase GlpK</fullName>
        <ecNumber evidence="9">2.7.1.30</ecNumber>
    </submittedName>
</protein>
<keyword evidence="5" id="KW-0319">Glycerol metabolism</keyword>
<dbReference type="FunFam" id="3.30.420.40:FF:000008">
    <property type="entry name" value="Glycerol kinase"/>
    <property type="match status" value="1"/>
</dbReference>
<dbReference type="AlphaFoldDB" id="A0A937HW33"/>
<evidence type="ECO:0000256" key="6">
    <source>
        <dbReference type="ARBA" id="ARBA00022840"/>
    </source>
</evidence>
<evidence type="ECO:0000313" key="9">
    <source>
        <dbReference type="EMBL" id="MBL6811630.1"/>
    </source>
</evidence>
<dbReference type="PANTHER" id="PTHR10196:SF78">
    <property type="entry name" value="GLYCEROL KINASE"/>
    <property type="match status" value="1"/>
</dbReference>
<dbReference type="InterPro" id="IPR000577">
    <property type="entry name" value="Carb_kinase_FGGY"/>
</dbReference>
<dbReference type="EC" id="2.7.1.30" evidence="9"/>
<dbReference type="Gene3D" id="3.30.420.40">
    <property type="match status" value="2"/>
</dbReference>
<dbReference type="InterPro" id="IPR043129">
    <property type="entry name" value="ATPase_NBD"/>
</dbReference>
<dbReference type="Pfam" id="PF02782">
    <property type="entry name" value="FGGY_C"/>
    <property type="match status" value="1"/>
</dbReference>
<keyword evidence="2 9" id="KW-0808">Transferase</keyword>
<gene>
    <name evidence="9" type="primary">glpK</name>
    <name evidence="9" type="ORF">ISQ63_01955</name>
</gene>
<feature type="domain" description="Carbohydrate kinase FGGY C-terminal" evidence="8">
    <location>
        <begin position="252"/>
        <end position="438"/>
    </location>
</feature>
<evidence type="ECO:0000313" key="10">
    <source>
        <dbReference type="Proteomes" id="UP000744438"/>
    </source>
</evidence>
<evidence type="ECO:0000256" key="3">
    <source>
        <dbReference type="ARBA" id="ARBA00022741"/>
    </source>
</evidence>
<dbReference type="GO" id="GO:0019563">
    <property type="term" value="P:glycerol catabolic process"/>
    <property type="evidence" value="ECO:0007669"/>
    <property type="project" value="TreeGrafter"/>
</dbReference>
<keyword evidence="6" id="KW-0067">ATP-binding</keyword>
<dbReference type="PIRSF" id="PIRSF000538">
    <property type="entry name" value="GlpK"/>
    <property type="match status" value="1"/>
</dbReference>
<dbReference type="GO" id="GO:0005829">
    <property type="term" value="C:cytosol"/>
    <property type="evidence" value="ECO:0007669"/>
    <property type="project" value="TreeGrafter"/>
</dbReference>
<dbReference type="GO" id="GO:0005524">
    <property type="term" value="F:ATP binding"/>
    <property type="evidence" value="ECO:0007669"/>
    <property type="project" value="UniProtKB-KW"/>
</dbReference>
<accession>A0A937HW33</accession>
<sequence>MSKYYISIDQGTTSSRAVLYDSSFSQITQEQQEFKQYYPAEGLVEHDSEEIWTSVFNTVNSLLSKNGINSSDVISIGITNQRETVMLWDKDGKVLNKAIVWQDRRTAKFCEKLKAKGIESEVTEKTGLLLDPYFSATKARWLLKEYKIDPNKYFFGTIDTFLVWKLTEGKSFKTDVTNASRTSLLNIDSVKWDTDLLDIFELDGLNLPEVTKNSADFGSTKLFGGEIKISGIAGDQQASLIGQGCFAKGQLKSTFGTGCFLMANTGKKRQNSSNKLLSTIAYQVDDLCYALEGSIFMAGANFQWLRDKMNFFEDVVESEELAKKADPNANVFIIPAFVGLGAPHWVPDARGAIFGLSRDSGREELSLATHEAVAFQTKEIISSLENDGFKVDSVRIDGGLTRNAFFNQILSSIIELEVLCSKTVESTALGAAYLAGIGAGEVSLQDVSKNWSPKEEYNPDSSYDLGRYDTWKEFLSKLIS</sequence>
<evidence type="ECO:0000259" key="7">
    <source>
        <dbReference type="Pfam" id="PF00370"/>
    </source>
</evidence>
<feature type="domain" description="Carbohydrate kinase FGGY N-terminal" evidence="7">
    <location>
        <begin position="4"/>
        <end position="242"/>
    </location>
</feature>
<comment type="caution">
    <text evidence="9">The sequence shown here is derived from an EMBL/GenBank/DDBJ whole genome shotgun (WGS) entry which is preliminary data.</text>
</comment>
<dbReference type="NCBIfam" id="NF000756">
    <property type="entry name" value="PRK00047.1"/>
    <property type="match status" value="1"/>
</dbReference>
<dbReference type="SUPFAM" id="SSF53067">
    <property type="entry name" value="Actin-like ATPase domain"/>
    <property type="match status" value="2"/>
</dbReference>